<feature type="transmembrane region" description="Helical" evidence="1">
    <location>
        <begin position="204"/>
        <end position="226"/>
    </location>
</feature>
<feature type="transmembrane region" description="Helical" evidence="1">
    <location>
        <begin position="293"/>
        <end position="314"/>
    </location>
</feature>
<feature type="transmembrane region" description="Helical" evidence="1">
    <location>
        <begin position="172"/>
        <end position="192"/>
    </location>
</feature>
<feature type="transmembrane region" description="Helical" evidence="1">
    <location>
        <begin position="425"/>
        <end position="446"/>
    </location>
</feature>
<gene>
    <name evidence="2" type="ORF">TeGR_g8217</name>
</gene>
<dbReference type="Proteomes" id="UP001165060">
    <property type="component" value="Unassembled WGS sequence"/>
</dbReference>
<organism evidence="2 3">
    <name type="scientific">Tetraparma gracilis</name>
    <dbReference type="NCBI Taxonomy" id="2962635"/>
    <lineage>
        <taxon>Eukaryota</taxon>
        <taxon>Sar</taxon>
        <taxon>Stramenopiles</taxon>
        <taxon>Ochrophyta</taxon>
        <taxon>Bolidophyceae</taxon>
        <taxon>Parmales</taxon>
        <taxon>Triparmaceae</taxon>
        <taxon>Tetraparma</taxon>
    </lineage>
</organism>
<proteinExistence type="predicted"/>
<dbReference type="EMBL" id="BRYB01001164">
    <property type="protein sequence ID" value="GMI19426.1"/>
    <property type="molecule type" value="Genomic_DNA"/>
</dbReference>
<feature type="transmembrane region" description="Helical" evidence="1">
    <location>
        <begin position="267"/>
        <end position="287"/>
    </location>
</feature>
<comment type="caution">
    <text evidence="2">The sequence shown here is derived from an EMBL/GenBank/DDBJ whole genome shotgun (WGS) entry which is preliminary data.</text>
</comment>
<feature type="transmembrane region" description="Helical" evidence="1">
    <location>
        <begin position="238"/>
        <end position="255"/>
    </location>
</feature>
<sequence>MSSEGSSGASERRNSLMDSVVHRLSVDLGVNLLGLDDNPLAPPVPNQVLDEEQAIAAAQGNVGEIEIVDNRVSILYQVYRTNVEGLVSATPALAFILGSKLLVDWLAAKGGPWGDTMGARCAICMAGIELLTMGLNYKNPGYVRKRLLLGVPAQIVFAVLLSYAAFDWKPGMWTPLMMTLSFWLSMIAHYPLNVEKTPFLQHARITLVLALVGHLGVVGFIYAIVIPTRLLAENDTPILTLLTTGVAFPFLAFLIRKAWVRMMEFYARGVKVGSLTILITPTVTLYFNTNIKYAIGSAMMQIVTEVLGKIWVVYSMKMQFKDYVRTLQEKPKGALGVAKVAVLKASQEAGVNKDVQQASLGETNEEEAEQDFEASVAAKQKRAFAMMAVRWHAEIVAEKGSILAAALIAYLYFADLVESDGQGLFLIGSVFYAAEALCDFIFVWVMDEHMDVPMLSAVAYEPLLSKDSMVSSVILALAFVAMSNCIAMAASVDL</sequence>
<evidence type="ECO:0000313" key="2">
    <source>
        <dbReference type="EMBL" id="GMI19426.1"/>
    </source>
</evidence>
<keyword evidence="3" id="KW-1185">Reference proteome</keyword>
<evidence type="ECO:0000256" key="1">
    <source>
        <dbReference type="SAM" id="Phobius"/>
    </source>
</evidence>
<keyword evidence="1" id="KW-0812">Transmembrane</keyword>
<feature type="transmembrane region" description="Helical" evidence="1">
    <location>
        <begin position="147"/>
        <end position="166"/>
    </location>
</feature>
<protein>
    <submittedName>
        <fullName evidence="2">Uncharacterized protein</fullName>
    </submittedName>
</protein>
<name>A0ABQ6M4S5_9STRA</name>
<evidence type="ECO:0000313" key="3">
    <source>
        <dbReference type="Proteomes" id="UP001165060"/>
    </source>
</evidence>
<keyword evidence="1" id="KW-0472">Membrane</keyword>
<feature type="transmembrane region" description="Helical" evidence="1">
    <location>
        <begin position="473"/>
        <end position="492"/>
    </location>
</feature>
<accession>A0ABQ6M4S5</accession>
<keyword evidence="1" id="KW-1133">Transmembrane helix</keyword>
<feature type="transmembrane region" description="Helical" evidence="1">
    <location>
        <begin position="391"/>
        <end position="413"/>
    </location>
</feature>
<reference evidence="2 3" key="1">
    <citation type="journal article" date="2023" name="Commun. Biol.">
        <title>Genome analysis of Parmales, the sister group of diatoms, reveals the evolutionary specialization of diatoms from phago-mixotrophs to photoautotrophs.</title>
        <authorList>
            <person name="Ban H."/>
            <person name="Sato S."/>
            <person name="Yoshikawa S."/>
            <person name="Yamada K."/>
            <person name="Nakamura Y."/>
            <person name="Ichinomiya M."/>
            <person name="Sato N."/>
            <person name="Blanc-Mathieu R."/>
            <person name="Endo H."/>
            <person name="Kuwata A."/>
            <person name="Ogata H."/>
        </authorList>
    </citation>
    <scope>NUCLEOTIDE SEQUENCE [LARGE SCALE GENOMIC DNA]</scope>
</reference>